<dbReference type="InterPro" id="IPR001433">
    <property type="entry name" value="OxRdtase_FAD/NAD-bd"/>
</dbReference>
<feature type="domain" description="FAD-binding FR-type" evidence="3">
    <location>
        <begin position="100"/>
        <end position="196"/>
    </location>
</feature>
<dbReference type="GO" id="GO:0016491">
    <property type="term" value="F:oxidoreductase activity"/>
    <property type="evidence" value="ECO:0007669"/>
    <property type="project" value="InterPro"/>
</dbReference>
<dbReference type="InterPro" id="IPR017927">
    <property type="entry name" value="FAD-bd_FR_type"/>
</dbReference>
<dbReference type="InterPro" id="IPR001709">
    <property type="entry name" value="Flavoprot_Pyr_Nucl_cyt_Rdtase"/>
</dbReference>
<dbReference type="SUPFAM" id="SSF63380">
    <property type="entry name" value="Riboflavin synthase domain-like"/>
    <property type="match status" value="1"/>
</dbReference>
<dbReference type="Pfam" id="PF00175">
    <property type="entry name" value="NAD_binding_1"/>
    <property type="match status" value="1"/>
</dbReference>
<dbReference type="InterPro" id="IPR001041">
    <property type="entry name" value="2Fe-2S_ferredoxin-type"/>
</dbReference>
<comment type="cofactor">
    <cofactor evidence="1">
        <name>[2Fe-2S] cluster</name>
        <dbReference type="ChEBI" id="CHEBI:190135"/>
    </cofactor>
</comment>
<dbReference type="Pfam" id="PF00111">
    <property type="entry name" value="Fer2"/>
    <property type="match status" value="1"/>
</dbReference>
<dbReference type="CDD" id="cd00207">
    <property type="entry name" value="fer2"/>
    <property type="match status" value="1"/>
</dbReference>
<protein>
    <submittedName>
        <fullName evidence="4">2Fe-2S iron-sulfur cluster binding domain-containing protein</fullName>
    </submittedName>
</protein>
<dbReference type="InterPro" id="IPR039261">
    <property type="entry name" value="FNR_nucleotide-bd"/>
</dbReference>
<proteinExistence type="predicted"/>
<dbReference type="EMBL" id="JAAONZ010000004">
    <property type="protein sequence ID" value="NHO65447.1"/>
    <property type="molecule type" value="Genomic_DNA"/>
</dbReference>
<evidence type="ECO:0000313" key="5">
    <source>
        <dbReference type="Proteomes" id="UP000787472"/>
    </source>
</evidence>
<dbReference type="InterPro" id="IPR008333">
    <property type="entry name" value="Cbr1-like_FAD-bd_dom"/>
</dbReference>
<organism evidence="4 5">
    <name type="scientific">Pseudomaricurvus hydrocarbonicus</name>
    <dbReference type="NCBI Taxonomy" id="1470433"/>
    <lineage>
        <taxon>Bacteria</taxon>
        <taxon>Pseudomonadati</taxon>
        <taxon>Pseudomonadota</taxon>
        <taxon>Gammaproteobacteria</taxon>
        <taxon>Cellvibrionales</taxon>
        <taxon>Cellvibrionaceae</taxon>
        <taxon>Pseudomaricurvus</taxon>
    </lineage>
</organism>
<keyword evidence="5" id="KW-1185">Reference proteome</keyword>
<dbReference type="Pfam" id="PF00970">
    <property type="entry name" value="FAD_binding_6"/>
    <property type="match status" value="1"/>
</dbReference>
<dbReference type="InterPro" id="IPR050415">
    <property type="entry name" value="MRET"/>
</dbReference>
<name>A0A9E5JZH2_9GAMM</name>
<evidence type="ECO:0000256" key="1">
    <source>
        <dbReference type="ARBA" id="ARBA00034078"/>
    </source>
</evidence>
<gene>
    <name evidence="4" type="ORF">G8770_07835</name>
</gene>
<dbReference type="InterPro" id="IPR036010">
    <property type="entry name" value="2Fe-2S_ferredoxin-like_sf"/>
</dbReference>
<dbReference type="PANTHER" id="PTHR47354:SF3">
    <property type="entry name" value="OXIDOREDUCTASE-RELATED"/>
    <property type="match status" value="1"/>
</dbReference>
<dbReference type="Gene3D" id="3.40.50.80">
    <property type="entry name" value="Nucleotide-binding domain of ferredoxin-NADP reductase (FNR) module"/>
    <property type="match status" value="1"/>
</dbReference>
<dbReference type="Gene3D" id="2.40.30.10">
    <property type="entry name" value="Translation factors"/>
    <property type="match status" value="1"/>
</dbReference>
<dbReference type="InterPro" id="IPR012675">
    <property type="entry name" value="Beta-grasp_dom_sf"/>
</dbReference>
<dbReference type="GO" id="GO:0051536">
    <property type="term" value="F:iron-sulfur cluster binding"/>
    <property type="evidence" value="ECO:0007669"/>
    <property type="project" value="InterPro"/>
</dbReference>
<dbReference type="RefSeq" id="WP_167184352.1">
    <property type="nucleotide sequence ID" value="NZ_JAAONZ010000004.1"/>
</dbReference>
<dbReference type="Proteomes" id="UP000787472">
    <property type="component" value="Unassembled WGS sequence"/>
</dbReference>
<dbReference type="AlphaFoldDB" id="A0A9E5JZH2"/>
<dbReference type="InterPro" id="IPR017938">
    <property type="entry name" value="Riboflavin_synthase-like_b-brl"/>
</dbReference>
<evidence type="ECO:0000313" key="4">
    <source>
        <dbReference type="EMBL" id="NHO65447.1"/>
    </source>
</evidence>
<evidence type="ECO:0000259" key="2">
    <source>
        <dbReference type="PROSITE" id="PS51085"/>
    </source>
</evidence>
<comment type="caution">
    <text evidence="4">The sequence shown here is derived from an EMBL/GenBank/DDBJ whole genome shotgun (WGS) entry which is preliminary data.</text>
</comment>
<dbReference type="PROSITE" id="PS51384">
    <property type="entry name" value="FAD_FR"/>
    <property type="match status" value="1"/>
</dbReference>
<accession>A0A9E5JZH2</accession>
<dbReference type="PROSITE" id="PS51085">
    <property type="entry name" value="2FE2S_FER_2"/>
    <property type="match status" value="1"/>
</dbReference>
<dbReference type="SUPFAM" id="SSF52343">
    <property type="entry name" value="Ferredoxin reductase-like, C-terminal NADP-linked domain"/>
    <property type="match status" value="1"/>
</dbReference>
<dbReference type="SUPFAM" id="SSF54292">
    <property type="entry name" value="2Fe-2S ferredoxin-like"/>
    <property type="match status" value="1"/>
</dbReference>
<dbReference type="Gene3D" id="3.10.20.30">
    <property type="match status" value="1"/>
</dbReference>
<evidence type="ECO:0000259" key="3">
    <source>
        <dbReference type="PROSITE" id="PS51384"/>
    </source>
</evidence>
<sequence length="334" mass="36583">MSKSDPAVTVQFHHQRIPIEAGESVLEALLRAHHAVPNSCRAGLCQSCLLQSDESWLQQSDSVRLASQQGLSEQQVRAHQFLSCCCFPDTDIKAEFPDPNTGWLAEVVGRQLLSPRVLELRLNVSGKWKPGQHVLLWKNQRTARLYSIASHRERDGVLVLHIARHAEGEVSRWIHDQLQIGDQLRLSPANGHCVYEAEDASKPLLLVAIGTGLAAVLGVLKEALAQNHQGPISVYFAAAHPDEVYLCEELQQLAQQHSNLQVCVVSGATEQSSDAQQTEVLAFGDLLDAVRLNQKSLRGNRVYLCGAASAVAALQKLCFFAGAGRLDIITEAFP</sequence>
<reference evidence="4" key="1">
    <citation type="submission" date="2020-03" db="EMBL/GenBank/DDBJ databases">
        <authorList>
            <person name="Guo F."/>
        </authorList>
    </citation>
    <scope>NUCLEOTIDE SEQUENCE</scope>
    <source>
        <strain evidence="4">JCM 30134</strain>
    </source>
</reference>
<dbReference type="PRINTS" id="PR00371">
    <property type="entry name" value="FPNCR"/>
</dbReference>
<dbReference type="PANTHER" id="PTHR47354">
    <property type="entry name" value="NADH OXIDOREDUCTASE HCR"/>
    <property type="match status" value="1"/>
</dbReference>
<feature type="domain" description="2Fe-2S ferredoxin-type" evidence="2">
    <location>
        <begin position="6"/>
        <end position="100"/>
    </location>
</feature>